<evidence type="ECO:0000313" key="1">
    <source>
        <dbReference type="EMBL" id="PBK60925.1"/>
    </source>
</evidence>
<organism evidence="1 2">
    <name type="scientific">Armillaria solidipes</name>
    <dbReference type="NCBI Taxonomy" id="1076256"/>
    <lineage>
        <taxon>Eukaryota</taxon>
        <taxon>Fungi</taxon>
        <taxon>Dikarya</taxon>
        <taxon>Basidiomycota</taxon>
        <taxon>Agaricomycotina</taxon>
        <taxon>Agaricomycetes</taxon>
        <taxon>Agaricomycetidae</taxon>
        <taxon>Agaricales</taxon>
        <taxon>Marasmiineae</taxon>
        <taxon>Physalacriaceae</taxon>
        <taxon>Armillaria</taxon>
    </lineage>
</organism>
<gene>
    <name evidence="1" type="ORF">ARMSODRAFT_1026187</name>
</gene>
<name>A0A2H3AQ58_9AGAR</name>
<proteinExistence type="predicted"/>
<sequence length="240" mass="25410">MPLSSLGYCGNVFPFLHVASTVSSCRTIALPIVYFPGLISRTVRVESHAEGYSVNRILAAVKANPTELIAGAKDRLLVRVFNEDTSKDSVVSESGTSGAVPKVDDTLSPPLSAVNVVLGRLGTARRMLQSWILDSPKRTATACYLGIHQAFQALVDHGISASFLTNRDGYILPGWFSAAQGMVTCHIQSPAVRCQGICGTPSIGNSEGSRHGNSTGIRLVTALQLESVFFNESPGMTTGG</sequence>
<evidence type="ECO:0000313" key="2">
    <source>
        <dbReference type="Proteomes" id="UP000218334"/>
    </source>
</evidence>
<dbReference type="Proteomes" id="UP000218334">
    <property type="component" value="Unassembled WGS sequence"/>
</dbReference>
<accession>A0A2H3AQ58</accession>
<reference evidence="2" key="1">
    <citation type="journal article" date="2017" name="Nat. Ecol. Evol.">
        <title>Genome expansion and lineage-specific genetic innovations in the forest pathogenic fungi Armillaria.</title>
        <authorList>
            <person name="Sipos G."/>
            <person name="Prasanna A.N."/>
            <person name="Walter M.C."/>
            <person name="O'Connor E."/>
            <person name="Balint B."/>
            <person name="Krizsan K."/>
            <person name="Kiss B."/>
            <person name="Hess J."/>
            <person name="Varga T."/>
            <person name="Slot J."/>
            <person name="Riley R."/>
            <person name="Boka B."/>
            <person name="Rigling D."/>
            <person name="Barry K."/>
            <person name="Lee J."/>
            <person name="Mihaltcheva S."/>
            <person name="LaButti K."/>
            <person name="Lipzen A."/>
            <person name="Waldron R."/>
            <person name="Moloney N.M."/>
            <person name="Sperisen C."/>
            <person name="Kredics L."/>
            <person name="Vagvoelgyi C."/>
            <person name="Patrignani A."/>
            <person name="Fitzpatrick D."/>
            <person name="Nagy I."/>
            <person name="Doyle S."/>
            <person name="Anderson J.B."/>
            <person name="Grigoriev I.V."/>
            <person name="Gueldener U."/>
            <person name="Muensterkoetter M."/>
            <person name="Nagy L.G."/>
        </authorList>
    </citation>
    <scope>NUCLEOTIDE SEQUENCE [LARGE SCALE GENOMIC DNA]</scope>
    <source>
        <strain evidence="2">28-4</strain>
    </source>
</reference>
<dbReference type="AlphaFoldDB" id="A0A2H3AQ58"/>
<keyword evidence="2" id="KW-1185">Reference proteome</keyword>
<protein>
    <submittedName>
        <fullName evidence="1">Uncharacterized protein</fullName>
    </submittedName>
</protein>
<dbReference type="EMBL" id="KZ293481">
    <property type="protein sequence ID" value="PBK60925.1"/>
    <property type="molecule type" value="Genomic_DNA"/>
</dbReference>